<dbReference type="Proteomes" id="UP000242700">
    <property type="component" value="Unassembled WGS sequence"/>
</dbReference>
<dbReference type="EMBL" id="FNFI01000008">
    <property type="protein sequence ID" value="SDK43011.1"/>
    <property type="molecule type" value="Genomic_DNA"/>
</dbReference>
<evidence type="ECO:0000313" key="2">
    <source>
        <dbReference type="Proteomes" id="UP000242700"/>
    </source>
</evidence>
<name>A0A1G9BU69_9STAP</name>
<evidence type="ECO:0000313" key="1">
    <source>
        <dbReference type="EMBL" id="SDK43011.1"/>
    </source>
</evidence>
<organism evidence="1 2">
    <name type="scientific">Jeotgalicoccus aerolatus</name>
    <dbReference type="NCBI Taxonomy" id="709510"/>
    <lineage>
        <taxon>Bacteria</taxon>
        <taxon>Bacillati</taxon>
        <taxon>Bacillota</taxon>
        <taxon>Bacilli</taxon>
        <taxon>Bacillales</taxon>
        <taxon>Staphylococcaceae</taxon>
        <taxon>Jeotgalicoccus</taxon>
    </lineage>
</organism>
<sequence>MNYSIKIVDGHHIVDMNPKESPFEIALRDFSTSVETAAKAFREYFESIPKIR</sequence>
<dbReference type="AlphaFoldDB" id="A0A1G9BU69"/>
<gene>
    <name evidence="1" type="ORF">SAMN05216187_108113</name>
</gene>
<protein>
    <submittedName>
        <fullName evidence="1">Uncharacterized protein</fullName>
    </submittedName>
</protein>
<proteinExistence type="predicted"/>
<reference evidence="2" key="1">
    <citation type="submission" date="2016-10" db="EMBL/GenBank/DDBJ databases">
        <authorList>
            <person name="Varghese N."/>
            <person name="Submissions S."/>
        </authorList>
    </citation>
    <scope>NUCLEOTIDE SEQUENCE [LARGE SCALE GENOMIC DNA]</scope>
    <source>
        <strain evidence="2">CGMCC 1.8911</strain>
    </source>
</reference>
<accession>A0A1G9BU69</accession>